<feature type="domain" description="SEA" evidence="1">
    <location>
        <begin position="8"/>
        <end position="130"/>
    </location>
</feature>
<proteinExistence type="predicted"/>
<organism evidence="2 3">
    <name type="scientific">Aphelocoma coerulescens</name>
    <name type="common">Florida scrub-jay</name>
    <name type="synonym">Corvus coerulescens</name>
    <dbReference type="NCBI Taxonomy" id="39617"/>
    <lineage>
        <taxon>Eukaryota</taxon>
        <taxon>Metazoa</taxon>
        <taxon>Chordata</taxon>
        <taxon>Craniata</taxon>
        <taxon>Vertebrata</taxon>
        <taxon>Euteleostomi</taxon>
        <taxon>Archelosauria</taxon>
        <taxon>Archosauria</taxon>
        <taxon>Dinosauria</taxon>
        <taxon>Saurischia</taxon>
        <taxon>Theropoda</taxon>
        <taxon>Coelurosauria</taxon>
        <taxon>Aves</taxon>
        <taxon>Neognathae</taxon>
        <taxon>Neoaves</taxon>
        <taxon>Telluraves</taxon>
        <taxon>Australaves</taxon>
        <taxon>Passeriformes</taxon>
        <taxon>Corvoidea</taxon>
        <taxon>Corvidae</taxon>
        <taxon>Aphelocoma</taxon>
    </lineage>
</organism>
<dbReference type="Pfam" id="PF01390">
    <property type="entry name" value="SEA"/>
    <property type="match status" value="1"/>
</dbReference>
<dbReference type="PROSITE" id="PS50024">
    <property type="entry name" value="SEA"/>
    <property type="match status" value="1"/>
</dbReference>
<feature type="non-terminal residue" evidence="2">
    <location>
        <position position="1"/>
    </location>
</feature>
<reference evidence="2 3" key="1">
    <citation type="submission" date="2019-09" db="EMBL/GenBank/DDBJ databases">
        <title>Bird 10,000 Genomes (B10K) Project - Family phase.</title>
        <authorList>
            <person name="Zhang G."/>
        </authorList>
    </citation>
    <scope>NUCLEOTIDE SEQUENCE [LARGE SCALE GENOMIC DNA]</scope>
    <source>
        <strain evidence="2">OUT-0022</strain>
        <tissue evidence="2">Blood</tissue>
    </source>
</reference>
<comment type="caution">
    <text evidence="2">The sequence shown here is derived from an EMBL/GenBank/DDBJ whole genome shotgun (WGS) entry which is preliminary data.</text>
</comment>
<evidence type="ECO:0000313" key="2">
    <source>
        <dbReference type="EMBL" id="NWY18350.1"/>
    </source>
</evidence>
<dbReference type="PANTHER" id="PTHR14672:SF1">
    <property type="entry name" value="MUCIN-16"/>
    <property type="match status" value="1"/>
</dbReference>
<protein>
    <submittedName>
        <fullName evidence="2">MUC16 protein</fullName>
    </submittedName>
</protein>
<feature type="non-terminal residue" evidence="2">
    <location>
        <position position="130"/>
    </location>
</feature>
<dbReference type="InterPro" id="IPR028850">
    <property type="entry name" value="MUC16"/>
</dbReference>
<dbReference type="SUPFAM" id="SSF82671">
    <property type="entry name" value="SEA domain"/>
    <property type="match status" value="1"/>
</dbReference>
<sequence length="130" mass="14499">TTSAPRPTSRNFTLNFTLTNLRYTADLDDPNSRKFKSTVKVMNYYVSLALLPTGSSSSRAVSQRTCLTFPPRSGRSGDDTKVDAVCSCKDNASLARFDREKLYQELSTLTNNVTRLGHYSLDRNSLYVDG</sequence>
<dbReference type="EMBL" id="VZSI01000106">
    <property type="protein sequence ID" value="NWY18350.1"/>
    <property type="molecule type" value="Genomic_DNA"/>
</dbReference>
<dbReference type="Proteomes" id="UP000575874">
    <property type="component" value="Unassembled WGS sequence"/>
</dbReference>
<accession>A0A7K7CF10</accession>
<dbReference type="AlphaFoldDB" id="A0A7K7CF10"/>
<dbReference type="InterPro" id="IPR036364">
    <property type="entry name" value="SEA_dom_sf"/>
</dbReference>
<name>A0A7K7CF10_APHCE</name>
<gene>
    <name evidence="2" type="primary">Muc16_1</name>
    <name evidence="2" type="ORF">APHCOE_R00909</name>
</gene>
<keyword evidence="3" id="KW-1185">Reference proteome</keyword>
<evidence type="ECO:0000313" key="3">
    <source>
        <dbReference type="Proteomes" id="UP000575874"/>
    </source>
</evidence>
<dbReference type="Gene3D" id="3.30.70.960">
    <property type="entry name" value="SEA domain"/>
    <property type="match status" value="1"/>
</dbReference>
<evidence type="ECO:0000259" key="1">
    <source>
        <dbReference type="PROSITE" id="PS50024"/>
    </source>
</evidence>
<dbReference type="PANTHER" id="PTHR14672">
    <property type="entry name" value="MUCIN-16"/>
    <property type="match status" value="1"/>
</dbReference>
<dbReference type="InterPro" id="IPR000082">
    <property type="entry name" value="SEA_dom"/>
</dbReference>